<dbReference type="AlphaFoldDB" id="A0A1K1LXU2"/>
<dbReference type="RefSeq" id="WP_072299230.1">
    <property type="nucleotide sequence ID" value="NZ_FPIP01000001.1"/>
</dbReference>
<dbReference type="PRINTS" id="PR00133">
    <property type="entry name" value="GLHYDRLASE3"/>
</dbReference>
<protein>
    <submittedName>
        <fullName evidence="6">Beta-glucosidase</fullName>
    </submittedName>
</protein>
<evidence type="ECO:0000256" key="3">
    <source>
        <dbReference type="ARBA" id="ARBA00023277"/>
    </source>
</evidence>
<dbReference type="InterPro" id="IPR050288">
    <property type="entry name" value="Cellulose_deg_GH3"/>
</dbReference>
<name>A0A1K1LXU2_RUMFL</name>
<dbReference type="InterPro" id="IPR013783">
    <property type="entry name" value="Ig-like_fold"/>
</dbReference>
<dbReference type="PANTHER" id="PTHR42715:SF10">
    <property type="entry name" value="BETA-GLUCOSIDASE"/>
    <property type="match status" value="1"/>
</dbReference>
<sequence length="922" mass="102240">MKRTLDWNKYLEKAAETVAEGIVMLKNDNNALPLDTSKTVSVFGRIQLHYYKSGTGSGGMVNVSKVTGIVDGLVDAGVKINEKLFDIYRQWDEENPFDQGDGWGGEPWNQKEMPLDESVVEEAASLSDTAIVIIGRTAGEEQDARLEEGSYLLTSTELDMLKKVRKHFKKVVVLLNVGGLIDLEQILECSPDSLLYVWQGGMTGGTGTAAVLTGKVSPSGKLPDTIAYKISDYPSDKYFGDKNKAVYKEDIFVGYRWFETFAKDKVLYPFGFGLSYTTFDIELTDVKNTENETIISVIVTNTGKFKGKEVVQVYCEAPQGRLGKPQMVLCAFEKTRELAPFEAHSMEIRVKHNDLASYDDSDGKNCWILEKGKYIFHIGNSVRNCTLQCSYEIENDKIIEQCSQALAPHAEFDRIRAVSSANGVSYVMEKAPLSKINEEKCRLDNLPAEIAYTGDKGIKLADVKNGKYTMEEFVAQLSDHDLSCIIRGEGMGSPRVTAGTASAFGGVSDALVKFGVPAGCCSDGPSGMRLDCGTKAFSLPNGTLIASTFNRKLVEELFEFMGTEMIANKVDCLLGPGMNIHRHPLNGRNFEYFSEDPFLTGHMASAELNGLHKIGVTGTIKHFCANNQETNRHFLDSIVSERALREIYLKSFEIAVKVGKAKTIMTTYGSINGLWTAGSFDLNTTILRDEWGFKGFTMTDWWANVNFRGHEPKRNYYVPMARAQNDVYMVCSDSSCIDEDIEAALKDGTLTRAELQRNAMNILGFIIDTHAMKRIMGEEDTVEIINRSEGDDASDEPVVFYEIEDNFKLDLSGVKSEKGKNHSFALIISKQGWYDVTITASSTQSPLAQIPVTIFAMGTASGTLTWNGTDGKPVALNCEIPFFSRFTAIRLYFAQNGLDLHSIEFRLVREADDMDLAFAEDN</sequence>
<evidence type="ECO:0000313" key="7">
    <source>
        <dbReference type="Proteomes" id="UP000183461"/>
    </source>
</evidence>
<dbReference type="InterPro" id="IPR002772">
    <property type="entry name" value="Glyco_hydro_3_C"/>
</dbReference>
<keyword evidence="4" id="KW-0326">Glycosidase</keyword>
<dbReference type="InterPro" id="IPR036881">
    <property type="entry name" value="Glyco_hydro_3_C_sf"/>
</dbReference>
<dbReference type="InterPro" id="IPR036962">
    <property type="entry name" value="Glyco_hydro_3_N_sf"/>
</dbReference>
<evidence type="ECO:0000256" key="2">
    <source>
        <dbReference type="ARBA" id="ARBA00022801"/>
    </source>
</evidence>
<dbReference type="SMART" id="SM01217">
    <property type="entry name" value="Fn3_like"/>
    <property type="match status" value="1"/>
</dbReference>
<keyword evidence="3" id="KW-0119">Carbohydrate metabolism</keyword>
<dbReference type="Pfam" id="PF00933">
    <property type="entry name" value="Glyco_hydro_3"/>
    <property type="match status" value="1"/>
</dbReference>
<feature type="domain" description="Fibronectin type III-like" evidence="5">
    <location>
        <begin position="309"/>
        <end position="382"/>
    </location>
</feature>
<dbReference type="PANTHER" id="PTHR42715">
    <property type="entry name" value="BETA-GLUCOSIDASE"/>
    <property type="match status" value="1"/>
</dbReference>
<accession>A0A1K1LXU2</accession>
<dbReference type="EMBL" id="FPIP01000001">
    <property type="protein sequence ID" value="SFW15666.1"/>
    <property type="molecule type" value="Genomic_DNA"/>
</dbReference>
<proteinExistence type="inferred from homology"/>
<dbReference type="Gene3D" id="2.60.40.10">
    <property type="entry name" value="Immunoglobulins"/>
    <property type="match status" value="1"/>
</dbReference>
<keyword evidence="2 4" id="KW-0378">Hydrolase</keyword>
<dbReference type="InterPro" id="IPR001764">
    <property type="entry name" value="Glyco_hydro_3_N"/>
</dbReference>
<dbReference type="InterPro" id="IPR017853">
    <property type="entry name" value="GH"/>
</dbReference>
<evidence type="ECO:0000313" key="6">
    <source>
        <dbReference type="EMBL" id="SFW15666.1"/>
    </source>
</evidence>
<dbReference type="InterPro" id="IPR026891">
    <property type="entry name" value="Fn3-like"/>
</dbReference>
<dbReference type="Proteomes" id="UP000183461">
    <property type="component" value="Unassembled WGS sequence"/>
</dbReference>
<organism evidence="6 7">
    <name type="scientific">Ruminococcus flavefaciens</name>
    <dbReference type="NCBI Taxonomy" id="1265"/>
    <lineage>
        <taxon>Bacteria</taxon>
        <taxon>Bacillati</taxon>
        <taxon>Bacillota</taxon>
        <taxon>Clostridia</taxon>
        <taxon>Eubacteriales</taxon>
        <taxon>Oscillospiraceae</taxon>
        <taxon>Ruminococcus</taxon>
    </lineage>
</organism>
<dbReference type="SUPFAM" id="SSF52279">
    <property type="entry name" value="Beta-D-glucan exohydrolase, C-terminal domain"/>
    <property type="match status" value="1"/>
</dbReference>
<dbReference type="Pfam" id="PF14310">
    <property type="entry name" value="Fn3-like"/>
    <property type="match status" value="1"/>
</dbReference>
<dbReference type="Gene3D" id="3.20.20.300">
    <property type="entry name" value="Glycoside hydrolase, family 3, N-terminal domain"/>
    <property type="match status" value="1"/>
</dbReference>
<evidence type="ECO:0000259" key="5">
    <source>
        <dbReference type="SMART" id="SM01217"/>
    </source>
</evidence>
<evidence type="ECO:0000256" key="1">
    <source>
        <dbReference type="ARBA" id="ARBA00005336"/>
    </source>
</evidence>
<dbReference type="Pfam" id="PF01915">
    <property type="entry name" value="Glyco_hydro_3_C"/>
    <property type="match status" value="1"/>
</dbReference>
<dbReference type="InterPro" id="IPR019800">
    <property type="entry name" value="Glyco_hydro_3_AS"/>
</dbReference>
<dbReference type="PROSITE" id="PS00775">
    <property type="entry name" value="GLYCOSYL_HYDROL_F3"/>
    <property type="match status" value="1"/>
</dbReference>
<evidence type="ECO:0000256" key="4">
    <source>
        <dbReference type="RuleBase" id="RU361161"/>
    </source>
</evidence>
<dbReference type="GO" id="GO:0004553">
    <property type="term" value="F:hydrolase activity, hydrolyzing O-glycosyl compounds"/>
    <property type="evidence" value="ECO:0007669"/>
    <property type="project" value="InterPro"/>
</dbReference>
<gene>
    <name evidence="6" type="ORF">SAMN02910280_0854</name>
</gene>
<comment type="similarity">
    <text evidence="1 4">Belongs to the glycosyl hydrolase 3 family.</text>
</comment>
<reference evidence="6 7" key="1">
    <citation type="submission" date="2016-11" db="EMBL/GenBank/DDBJ databases">
        <authorList>
            <person name="Jaros S."/>
            <person name="Januszkiewicz K."/>
            <person name="Wedrychowicz H."/>
        </authorList>
    </citation>
    <scope>NUCLEOTIDE SEQUENCE [LARGE SCALE GENOMIC DNA]</scope>
    <source>
        <strain evidence="6 7">YL228</strain>
    </source>
</reference>
<dbReference type="Gene3D" id="3.40.50.1700">
    <property type="entry name" value="Glycoside hydrolase family 3 C-terminal domain"/>
    <property type="match status" value="1"/>
</dbReference>
<dbReference type="GO" id="GO:0005975">
    <property type="term" value="P:carbohydrate metabolic process"/>
    <property type="evidence" value="ECO:0007669"/>
    <property type="project" value="InterPro"/>
</dbReference>
<dbReference type="SUPFAM" id="SSF51445">
    <property type="entry name" value="(Trans)glycosidases"/>
    <property type="match status" value="1"/>
</dbReference>